<dbReference type="RefSeq" id="WP_184785839.1">
    <property type="nucleotide sequence ID" value="NZ_BONT01000020.1"/>
</dbReference>
<proteinExistence type="predicted"/>
<dbReference type="AlphaFoldDB" id="A0A841FJU6"/>
<keyword evidence="1" id="KW-0472">Membrane</keyword>
<evidence type="ECO:0000313" key="4">
    <source>
        <dbReference type="Proteomes" id="UP000548476"/>
    </source>
</evidence>
<sequence>MTHPVLRSTEAAHALSVSLAAMAASRSELRRADQSATALIAVLTSVTGVVGTVESPVTTLWSLGVWGALVVLALASTFALGTALAGWRFISAVTACRGADRSGCHDDSGEALVDELRRLSVLTTGLVAAKYRRIRSGVPWLGLAAGAAFLWCLLAALAN</sequence>
<protein>
    <submittedName>
        <fullName evidence="3">Uncharacterized protein</fullName>
    </submittedName>
</protein>
<dbReference type="EMBL" id="JACHGT010000002">
    <property type="protein sequence ID" value="MBB6032909.1"/>
    <property type="molecule type" value="Genomic_DNA"/>
</dbReference>
<feature type="transmembrane region" description="Helical" evidence="1">
    <location>
        <begin position="65"/>
        <end position="87"/>
    </location>
</feature>
<reference evidence="3 4" key="1">
    <citation type="submission" date="2020-08" db="EMBL/GenBank/DDBJ databases">
        <title>Genomic Encyclopedia of Type Strains, Phase IV (KMG-IV): sequencing the most valuable type-strain genomes for metagenomic binning, comparative biology and taxonomic classification.</title>
        <authorList>
            <person name="Goeker M."/>
        </authorList>
    </citation>
    <scope>NUCLEOTIDE SEQUENCE [LARGE SCALE GENOMIC DNA]</scope>
    <source>
        <strain evidence="3 4">YIM 65646</strain>
    </source>
</reference>
<accession>A0A841FJU6</accession>
<name>A0A841FJU6_9ACTN</name>
<feature type="signal peptide" evidence="2">
    <location>
        <begin position="1"/>
        <end position="23"/>
    </location>
</feature>
<keyword evidence="2" id="KW-0732">Signal</keyword>
<keyword evidence="4" id="KW-1185">Reference proteome</keyword>
<evidence type="ECO:0000256" key="1">
    <source>
        <dbReference type="SAM" id="Phobius"/>
    </source>
</evidence>
<organism evidence="3 4">
    <name type="scientific">Phytomonospora endophytica</name>
    <dbReference type="NCBI Taxonomy" id="714109"/>
    <lineage>
        <taxon>Bacteria</taxon>
        <taxon>Bacillati</taxon>
        <taxon>Actinomycetota</taxon>
        <taxon>Actinomycetes</taxon>
        <taxon>Micromonosporales</taxon>
        <taxon>Micromonosporaceae</taxon>
        <taxon>Phytomonospora</taxon>
    </lineage>
</organism>
<comment type="caution">
    <text evidence="3">The sequence shown here is derived from an EMBL/GenBank/DDBJ whole genome shotgun (WGS) entry which is preliminary data.</text>
</comment>
<feature type="transmembrane region" description="Helical" evidence="1">
    <location>
        <begin position="140"/>
        <end position="158"/>
    </location>
</feature>
<evidence type="ECO:0000313" key="3">
    <source>
        <dbReference type="EMBL" id="MBB6032909.1"/>
    </source>
</evidence>
<evidence type="ECO:0000256" key="2">
    <source>
        <dbReference type="SAM" id="SignalP"/>
    </source>
</evidence>
<feature type="transmembrane region" description="Helical" evidence="1">
    <location>
        <begin position="36"/>
        <end position="53"/>
    </location>
</feature>
<dbReference type="Proteomes" id="UP000548476">
    <property type="component" value="Unassembled WGS sequence"/>
</dbReference>
<keyword evidence="1" id="KW-0812">Transmembrane</keyword>
<keyword evidence="1" id="KW-1133">Transmembrane helix</keyword>
<feature type="chain" id="PRO_5039629972" evidence="2">
    <location>
        <begin position="24"/>
        <end position="159"/>
    </location>
</feature>
<gene>
    <name evidence="3" type="ORF">HNR73_000756</name>
</gene>